<name>A0A853PZR0_BACFG</name>
<comment type="caution">
    <text evidence="1">The sequence shown here is derived from an EMBL/GenBank/DDBJ whole genome shotgun (WGS) entry which is preliminary data.</text>
</comment>
<evidence type="ECO:0000313" key="2">
    <source>
        <dbReference type="Proteomes" id="UP000093197"/>
    </source>
</evidence>
<dbReference type="AlphaFoldDB" id="A0A853PZR0"/>
<evidence type="ECO:0000313" key="1">
    <source>
        <dbReference type="EMBL" id="OCR34941.1"/>
    </source>
</evidence>
<proteinExistence type="predicted"/>
<gene>
    <name evidence="1" type="ORF">AC094_07500</name>
</gene>
<sequence>MQGFSGKILPAGLEIFPENRRLDLAFPSNPGVTFAPRTEMTA</sequence>
<accession>A0A853PZR0</accession>
<reference evidence="1 2" key="1">
    <citation type="journal article" date="2016" name="PLoS ONE">
        <title>Genomic Diversity of Enterotoxigenic Strains of Bacteroides fragilis.</title>
        <authorList>
            <person name="Pierce J.V."/>
            <person name="Bernstein H.D."/>
        </authorList>
    </citation>
    <scope>NUCLEOTIDE SEQUENCE [LARGE SCALE GENOMIC DNA]</scope>
    <source>
        <strain evidence="1 2">20793-3</strain>
    </source>
</reference>
<organism evidence="1 2">
    <name type="scientific">Bacteroides fragilis</name>
    <dbReference type="NCBI Taxonomy" id="817"/>
    <lineage>
        <taxon>Bacteria</taxon>
        <taxon>Pseudomonadati</taxon>
        <taxon>Bacteroidota</taxon>
        <taxon>Bacteroidia</taxon>
        <taxon>Bacteroidales</taxon>
        <taxon>Bacteroidaceae</taxon>
        <taxon>Bacteroides</taxon>
    </lineage>
</organism>
<dbReference type="EMBL" id="LIDT01000009">
    <property type="protein sequence ID" value="OCR34941.1"/>
    <property type="molecule type" value="Genomic_DNA"/>
</dbReference>
<protein>
    <submittedName>
        <fullName evidence="1">Uncharacterized protein</fullName>
    </submittedName>
</protein>
<dbReference type="Proteomes" id="UP000093197">
    <property type="component" value="Unassembled WGS sequence"/>
</dbReference>